<feature type="compositionally biased region" description="Acidic residues" evidence="1">
    <location>
        <begin position="262"/>
        <end position="274"/>
    </location>
</feature>
<dbReference type="AlphaFoldDB" id="A0AAU8DMK9"/>
<gene>
    <name evidence="2" type="ORF">ABLG96_19645</name>
</gene>
<evidence type="ECO:0000313" key="2">
    <source>
        <dbReference type="EMBL" id="XCG63384.1"/>
    </source>
</evidence>
<accession>A0AAU8DMK9</accession>
<organism evidence="2">
    <name type="scientific">Nakamurella sp. A5-74</name>
    <dbReference type="NCBI Taxonomy" id="3158264"/>
    <lineage>
        <taxon>Bacteria</taxon>
        <taxon>Bacillati</taxon>
        <taxon>Actinomycetota</taxon>
        <taxon>Actinomycetes</taxon>
        <taxon>Nakamurellales</taxon>
        <taxon>Nakamurellaceae</taxon>
        <taxon>Nakamurella</taxon>
    </lineage>
</organism>
<name>A0AAU8DMK9_9ACTN</name>
<evidence type="ECO:0000256" key="1">
    <source>
        <dbReference type="SAM" id="MobiDB-lite"/>
    </source>
</evidence>
<protein>
    <submittedName>
        <fullName evidence="2">Uncharacterized protein</fullName>
    </submittedName>
</protein>
<feature type="region of interest" description="Disordered" evidence="1">
    <location>
        <begin position="205"/>
        <end position="284"/>
    </location>
</feature>
<dbReference type="RefSeq" id="WP_353648999.1">
    <property type="nucleotide sequence ID" value="NZ_CP159218.1"/>
</dbReference>
<reference evidence="2" key="1">
    <citation type="submission" date="2024-05" db="EMBL/GenBank/DDBJ databases">
        <authorList>
            <person name="Cai S.Y."/>
            <person name="Jin L.M."/>
            <person name="Li H.R."/>
        </authorList>
    </citation>
    <scope>NUCLEOTIDE SEQUENCE</scope>
    <source>
        <strain evidence="2">A5-74</strain>
    </source>
</reference>
<sequence>MTLLSELTDRLELNPDATYPPFPVYLAVPTTWTLLDTNPATWQRSAESIVDETFHGSRVTGKERRQVIGFFGQLVEQCQQAGSALSILQVGRLREGVAASLGVHIAFVDEQTESTVGRIRDSLPRTGTVVELDSGVGPALQRSERTTFMPPGSGELVSMTSIQIFAPIQGTSWTVVLATASAHPELTEPVTMLLQNIAVSLRLTEDPDADPDDDKHSDDNEAAEQFEQASSTRGPGIERGFTTLIRKKIGPDTAEPVATDPDTTDAGESSDGDPTDGPAGSAAL</sequence>
<dbReference type="EMBL" id="CP159218">
    <property type="protein sequence ID" value="XCG63384.1"/>
    <property type="molecule type" value="Genomic_DNA"/>
</dbReference>
<proteinExistence type="predicted"/>